<keyword evidence="7" id="KW-0503">Monooxygenase</keyword>
<dbReference type="Pfam" id="PF00067">
    <property type="entry name" value="p450"/>
    <property type="match status" value="2"/>
</dbReference>
<evidence type="ECO:0000256" key="2">
    <source>
        <dbReference type="ARBA" id="ARBA00010617"/>
    </source>
</evidence>
<dbReference type="OrthoDB" id="3945418at2759"/>
<dbReference type="Gene3D" id="1.10.630.10">
    <property type="entry name" value="Cytochrome P450"/>
    <property type="match status" value="1"/>
</dbReference>
<organism evidence="9 10">
    <name type="scientific">Aspergillus ibericus CBS 121593</name>
    <dbReference type="NCBI Taxonomy" id="1448316"/>
    <lineage>
        <taxon>Eukaryota</taxon>
        <taxon>Fungi</taxon>
        <taxon>Dikarya</taxon>
        <taxon>Ascomycota</taxon>
        <taxon>Pezizomycotina</taxon>
        <taxon>Eurotiomycetes</taxon>
        <taxon>Eurotiomycetidae</taxon>
        <taxon>Eurotiales</taxon>
        <taxon>Aspergillaceae</taxon>
        <taxon>Aspergillus</taxon>
        <taxon>Aspergillus subgen. Circumdati</taxon>
    </lineage>
</organism>
<evidence type="ECO:0000256" key="3">
    <source>
        <dbReference type="ARBA" id="ARBA00022617"/>
    </source>
</evidence>
<evidence type="ECO:0000313" key="9">
    <source>
        <dbReference type="EMBL" id="RAL01217.1"/>
    </source>
</evidence>
<dbReference type="InterPro" id="IPR001128">
    <property type="entry name" value="Cyt_P450"/>
</dbReference>
<evidence type="ECO:0000256" key="8">
    <source>
        <dbReference type="PIRSR" id="PIRSR602401-1"/>
    </source>
</evidence>
<dbReference type="Proteomes" id="UP000249402">
    <property type="component" value="Unassembled WGS sequence"/>
</dbReference>
<dbReference type="InterPro" id="IPR036396">
    <property type="entry name" value="Cyt_P450_sf"/>
</dbReference>
<reference evidence="9 10" key="1">
    <citation type="submission" date="2018-02" db="EMBL/GenBank/DDBJ databases">
        <title>The genomes of Aspergillus section Nigri reveals drivers in fungal speciation.</title>
        <authorList>
            <consortium name="DOE Joint Genome Institute"/>
            <person name="Vesth T.C."/>
            <person name="Nybo J."/>
            <person name="Theobald S."/>
            <person name="Brandl J."/>
            <person name="Frisvad J.C."/>
            <person name="Nielsen K.F."/>
            <person name="Lyhne E.K."/>
            <person name="Kogle M.E."/>
            <person name="Kuo A."/>
            <person name="Riley R."/>
            <person name="Clum A."/>
            <person name="Nolan M."/>
            <person name="Lipzen A."/>
            <person name="Salamov A."/>
            <person name="Henrissat B."/>
            <person name="Wiebenga A."/>
            <person name="De vries R.P."/>
            <person name="Grigoriev I.V."/>
            <person name="Mortensen U.H."/>
            <person name="Andersen M.R."/>
            <person name="Baker S.E."/>
        </authorList>
    </citation>
    <scope>NUCLEOTIDE SEQUENCE [LARGE SCALE GENOMIC DNA]</scope>
    <source>
        <strain evidence="9 10">CBS 121593</strain>
    </source>
</reference>
<evidence type="ECO:0000313" key="10">
    <source>
        <dbReference type="Proteomes" id="UP000249402"/>
    </source>
</evidence>
<evidence type="ECO:0000256" key="4">
    <source>
        <dbReference type="ARBA" id="ARBA00022723"/>
    </source>
</evidence>
<dbReference type="AlphaFoldDB" id="A0A395H048"/>
<dbReference type="PANTHER" id="PTHR24305:SF157">
    <property type="entry name" value="N-ACETYLTRYPTOPHAN 6-HYDROXYLASE IVOC-RELATED"/>
    <property type="match status" value="1"/>
</dbReference>
<dbReference type="GO" id="GO:0005506">
    <property type="term" value="F:iron ion binding"/>
    <property type="evidence" value="ECO:0007669"/>
    <property type="project" value="InterPro"/>
</dbReference>
<keyword evidence="5" id="KW-0560">Oxidoreductase</keyword>
<sequence>MEMRNGLKNMASNSVKACQEKGERATIFGAMNVEEIPASERTVERLTDEAQILIAAGTETTARDLVVWTYSLCLQHDVLHRLRKELKQLGSDRPTWTELESLPYLGGDQRGSSHVNWIDYPPAERVAPDEDLVHNDWVIPRGTPISSSSYLITMNPDLFPEPTTFNPDRWLKAAENGENLGQFITNFTKGSRSCIGIKYDPG</sequence>
<dbReference type="PRINTS" id="PR00463">
    <property type="entry name" value="EP450I"/>
</dbReference>
<dbReference type="PANTHER" id="PTHR24305">
    <property type="entry name" value="CYTOCHROME P450"/>
    <property type="match status" value="1"/>
</dbReference>
<keyword evidence="3 8" id="KW-0349">Heme</keyword>
<dbReference type="InterPro" id="IPR050121">
    <property type="entry name" value="Cytochrome_P450_monoxygenase"/>
</dbReference>
<accession>A0A395H048</accession>
<dbReference type="STRING" id="1448316.A0A395H048"/>
<protein>
    <submittedName>
        <fullName evidence="9">Cytochrome P450</fullName>
    </submittedName>
</protein>
<dbReference type="VEuPathDB" id="FungiDB:BO80DRAFT_63076"/>
<keyword evidence="6 8" id="KW-0408">Iron</keyword>
<comment type="similarity">
    <text evidence="2">Belongs to the cytochrome P450 family.</text>
</comment>
<evidence type="ECO:0000256" key="6">
    <source>
        <dbReference type="ARBA" id="ARBA00023004"/>
    </source>
</evidence>
<dbReference type="InterPro" id="IPR002401">
    <property type="entry name" value="Cyt_P450_E_grp-I"/>
</dbReference>
<proteinExistence type="inferred from homology"/>
<dbReference type="RefSeq" id="XP_025575544.1">
    <property type="nucleotide sequence ID" value="XM_025724656.1"/>
</dbReference>
<evidence type="ECO:0000256" key="5">
    <source>
        <dbReference type="ARBA" id="ARBA00023002"/>
    </source>
</evidence>
<dbReference type="SUPFAM" id="SSF48264">
    <property type="entry name" value="Cytochrome P450"/>
    <property type="match status" value="1"/>
</dbReference>
<dbReference type="GO" id="GO:0016705">
    <property type="term" value="F:oxidoreductase activity, acting on paired donors, with incorporation or reduction of molecular oxygen"/>
    <property type="evidence" value="ECO:0007669"/>
    <property type="project" value="InterPro"/>
</dbReference>
<dbReference type="GO" id="GO:0004497">
    <property type="term" value="F:monooxygenase activity"/>
    <property type="evidence" value="ECO:0007669"/>
    <property type="project" value="UniProtKB-KW"/>
</dbReference>
<evidence type="ECO:0000256" key="1">
    <source>
        <dbReference type="ARBA" id="ARBA00001971"/>
    </source>
</evidence>
<dbReference type="GO" id="GO:0020037">
    <property type="term" value="F:heme binding"/>
    <property type="evidence" value="ECO:0007669"/>
    <property type="project" value="InterPro"/>
</dbReference>
<feature type="binding site" description="axial binding residue" evidence="8">
    <location>
        <position position="194"/>
    </location>
    <ligand>
        <name>heme</name>
        <dbReference type="ChEBI" id="CHEBI:30413"/>
    </ligand>
    <ligandPart>
        <name>Fe</name>
        <dbReference type="ChEBI" id="CHEBI:18248"/>
    </ligandPart>
</feature>
<name>A0A395H048_9EURO</name>
<dbReference type="GeneID" id="37229521"/>
<gene>
    <name evidence="9" type="ORF">BO80DRAFT_63076</name>
</gene>
<dbReference type="EMBL" id="KZ824436">
    <property type="protein sequence ID" value="RAL01217.1"/>
    <property type="molecule type" value="Genomic_DNA"/>
</dbReference>
<keyword evidence="10" id="KW-1185">Reference proteome</keyword>
<evidence type="ECO:0000256" key="7">
    <source>
        <dbReference type="ARBA" id="ARBA00023033"/>
    </source>
</evidence>
<comment type="cofactor">
    <cofactor evidence="1 8">
        <name>heme</name>
        <dbReference type="ChEBI" id="CHEBI:30413"/>
    </cofactor>
</comment>
<keyword evidence="4 8" id="KW-0479">Metal-binding</keyword>